<dbReference type="Proteomes" id="UP000515512">
    <property type="component" value="Chromosome"/>
</dbReference>
<accession>A0A7D6VLC2</accession>
<feature type="domain" description="S1 motif" evidence="1">
    <location>
        <begin position="125"/>
        <end position="198"/>
    </location>
</feature>
<dbReference type="GO" id="GO:0003676">
    <property type="term" value="F:nucleic acid binding"/>
    <property type="evidence" value="ECO:0007669"/>
    <property type="project" value="InterPro"/>
</dbReference>
<sequence length="206" mass="22486">MRWVRFQGGGIQHWLELSDEGAVLRRIEFDSAAPDPLPEQLKPQHSDYPGAAAVAASTAEFISVRSRFGDSGAWVYEALRGIPAAESEPPADADDVTGDEFERAWNHAVVQRNFTPCDGGPLPEGSRVTGTVEALPWGPGQTGILVDIGIPIPGFVDRAHLPADPAEWPSIGVRGTFEVLQIRFSQWEDTARLQIRLRPTGILGRR</sequence>
<reference evidence="2 3" key="1">
    <citation type="submission" date="2020-07" db="EMBL/GenBank/DDBJ databases">
        <authorList>
            <person name="Zhuang K."/>
            <person name="Ran Y."/>
        </authorList>
    </citation>
    <scope>NUCLEOTIDE SEQUENCE [LARGE SCALE GENOMIC DNA]</scope>
    <source>
        <strain evidence="2 3">WCH-YHL-001</strain>
    </source>
</reference>
<evidence type="ECO:0000259" key="1">
    <source>
        <dbReference type="PROSITE" id="PS50126"/>
    </source>
</evidence>
<dbReference type="PROSITE" id="PS50126">
    <property type="entry name" value="S1"/>
    <property type="match status" value="1"/>
</dbReference>
<proteinExistence type="predicted"/>
<dbReference type="EMBL" id="CP059399">
    <property type="protein sequence ID" value="QLY32170.1"/>
    <property type="molecule type" value="Genomic_DNA"/>
</dbReference>
<dbReference type="KEGG" id="nhu:H0264_07810"/>
<organism evidence="2 3">
    <name type="scientific">Nocardia huaxiensis</name>
    <dbReference type="NCBI Taxonomy" id="2755382"/>
    <lineage>
        <taxon>Bacteria</taxon>
        <taxon>Bacillati</taxon>
        <taxon>Actinomycetota</taxon>
        <taxon>Actinomycetes</taxon>
        <taxon>Mycobacteriales</taxon>
        <taxon>Nocardiaceae</taxon>
        <taxon>Nocardia</taxon>
    </lineage>
</organism>
<dbReference type="InterPro" id="IPR003029">
    <property type="entry name" value="S1_domain"/>
</dbReference>
<dbReference type="AlphaFoldDB" id="A0A7D6VLC2"/>
<evidence type="ECO:0000313" key="3">
    <source>
        <dbReference type="Proteomes" id="UP000515512"/>
    </source>
</evidence>
<evidence type="ECO:0000313" key="2">
    <source>
        <dbReference type="EMBL" id="QLY32170.1"/>
    </source>
</evidence>
<keyword evidence="3" id="KW-1185">Reference proteome</keyword>
<dbReference type="RefSeq" id="WP_181583343.1">
    <property type="nucleotide sequence ID" value="NZ_CP059399.1"/>
</dbReference>
<protein>
    <recommendedName>
        <fullName evidence="1">S1 motif domain-containing protein</fullName>
    </recommendedName>
</protein>
<name>A0A7D6VLC2_9NOCA</name>
<gene>
    <name evidence="2" type="ORF">H0264_07810</name>
</gene>